<reference evidence="1 2" key="1">
    <citation type="journal article" date="2011" name="Genome Biol.">
        <title>Comparative genome sequence analysis underscores mycoparasitism as the ancestral life style of Trichoderma.</title>
        <authorList>
            <person name="Kubicek C.P."/>
            <person name="Herrera-Estrella A."/>
            <person name="Seidl-Seiboth V."/>
            <person name="Martinez D.A."/>
            <person name="Druzhinina I.S."/>
            <person name="Thon M."/>
            <person name="Zeilinger S."/>
            <person name="Casas-Flores S."/>
            <person name="Horwitz B.A."/>
            <person name="Mukherjee P.K."/>
            <person name="Mukherjee M."/>
            <person name="Kredics L."/>
            <person name="Alcaraz L.D."/>
            <person name="Aerts A."/>
            <person name="Antal Z."/>
            <person name="Atanasova L."/>
            <person name="Cervantes-Badillo M.G."/>
            <person name="Challacombe J."/>
            <person name="Chertkov O."/>
            <person name="McCluskey K."/>
            <person name="Coulpier F."/>
            <person name="Deshpande N."/>
            <person name="von Doehren H."/>
            <person name="Ebbole D.J."/>
            <person name="Esquivel-Naranjo E.U."/>
            <person name="Fekete E."/>
            <person name="Flipphi M."/>
            <person name="Glaser F."/>
            <person name="Gomez-Rodriguez E.Y."/>
            <person name="Gruber S."/>
            <person name="Han C."/>
            <person name="Henrissat B."/>
            <person name="Hermosa R."/>
            <person name="Hernandez-Onate M."/>
            <person name="Karaffa L."/>
            <person name="Kosti I."/>
            <person name="Le Crom S."/>
            <person name="Lindquist E."/>
            <person name="Lucas S."/>
            <person name="Luebeck M."/>
            <person name="Luebeck P.S."/>
            <person name="Margeot A."/>
            <person name="Metz B."/>
            <person name="Misra M."/>
            <person name="Nevalainen H."/>
            <person name="Omann M."/>
            <person name="Packer N."/>
            <person name="Perrone G."/>
            <person name="Uresti-Rivera E.E."/>
            <person name="Salamov A."/>
            <person name="Schmoll M."/>
            <person name="Seiboth B."/>
            <person name="Shapiro H."/>
            <person name="Sukno S."/>
            <person name="Tamayo-Ramos J.A."/>
            <person name="Tisch D."/>
            <person name="Wiest A."/>
            <person name="Wilkinson H.H."/>
            <person name="Zhang M."/>
            <person name="Coutinho P.M."/>
            <person name="Kenerley C.M."/>
            <person name="Monte E."/>
            <person name="Baker S.E."/>
            <person name="Grigoriev I.V."/>
        </authorList>
    </citation>
    <scope>NUCLEOTIDE SEQUENCE [LARGE SCALE GENOMIC DNA]</scope>
    <source>
        <strain evidence="2">Gv29-8 / FGSC 10586</strain>
    </source>
</reference>
<accession>G9N5E9</accession>
<evidence type="ECO:0000313" key="1">
    <source>
        <dbReference type="EMBL" id="EHK17994.1"/>
    </source>
</evidence>
<dbReference type="AlphaFoldDB" id="G9N5E9"/>
<evidence type="ECO:0000313" key="2">
    <source>
        <dbReference type="Proteomes" id="UP000007115"/>
    </source>
</evidence>
<dbReference type="Proteomes" id="UP000007115">
    <property type="component" value="Unassembled WGS sequence"/>
</dbReference>
<dbReference type="InParanoid" id="G9N5E9"/>
<keyword evidence="2" id="KW-1185">Reference proteome</keyword>
<name>G9N5E9_HYPVG</name>
<dbReference type="RefSeq" id="XP_013952194.1">
    <property type="nucleotide sequence ID" value="XM_014096719.1"/>
</dbReference>
<dbReference type="eggNOG" id="ENOG502T4X6">
    <property type="taxonomic scope" value="Eukaryota"/>
</dbReference>
<gene>
    <name evidence="1" type="ORF">TRIVIDRAFT_67211</name>
</gene>
<dbReference type="HOGENOM" id="CLU_1204924_0_0_1"/>
<dbReference type="STRING" id="413071.G9N5E9"/>
<dbReference type="VEuPathDB" id="FungiDB:TRIVIDRAFT_67211"/>
<proteinExistence type="predicted"/>
<protein>
    <submittedName>
        <fullName evidence="1">Uncharacterized protein</fullName>
    </submittedName>
</protein>
<organism evidence="1 2">
    <name type="scientific">Hypocrea virens (strain Gv29-8 / FGSC 10586)</name>
    <name type="common">Gliocladium virens</name>
    <name type="synonym">Trichoderma virens</name>
    <dbReference type="NCBI Taxonomy" id="413071"/>
    <lineage>
        <taxon>Eukaryota</taxon>
        <taxon>Fungi</taxon>
        <taxon>Dikarya</taxon>
        <taxon>Ascomycota</taxon>
        <taxon>Pezizomycotina</taxon>
        <taxon>Sordariomycetes</taxon>
        <taxon>Hypocreomycetidae</taxon>
        <taxon>Hypocreales</taxon>
        <taxon>Hypocreaceae</taxon>
        <taxon>Trichoderma</taxon>
    </lineage>
</organism>
<dbReference type="OrthoDB" id="3766406at2759"/>
<dbReference type="GeneID" id="25796920"/>
<dbReference type="EMBL" id="ABDF02000087">
    <property type="protein sequence ID" value="EHK17994.1"/>
    <property type="molecule type" value="Genomic_DNA"/>
</dbReference>
<sequence length="230" mass="26691">MGTHYPHKRRSASPACELEKGIFKLSLDMGPREEKAWRFSSQSVPKIVDKKLYIARFFAIVGPLVRWEHVARLIECIQPLICKHLMCSASPRRLCRHSGRTSKAPVDRRLFIKSFIGGWKRLWDGLEPDEFDPEEGSCLLCATDYDMSLKRDNAKKEWTFTLNTYHCLGSYRTPDDELWAYFTSTFPHTSFGFDYSQPLEARANAQLEELKSRHLKLDRGGARRTWQEAT</sequence>
<comment type="caution">
    <text evidence="1">The sequence shown here is derived from an EMBL/GenBank/DDBJ whole genome shotgun (WGS) entry which is preliminary data.</text>
</comment>